<dbReference type="SUPFAM" id="SSF46785">
    <property type="entry name" value="Winged helix' DNA-binding domain"/>
    <property type="match status" value="1"/>
</dbReference>
<dbReference type="EMBL" id="AP026801">
    <property type="protein sequence ID" value="BDR57285.1"/>
    <property type="molecule type" value="Genomic_DNA"/>
</dbReference>
<comment type="similarity">
    <text evidence="1">Belongs to the Fur family.</text>
</comment>
<dbReference type="GO" id="GO:0008270">
    <property type="term" value="F:zinc ion binding"/>
    <property type="evidence" value="ECO:0007669"/>
    <property type="project" value="TreeGrafter"/>
</dbReference>
<evidence type="ECO:0000256" key="4">
    <source>
        <dbReference type="ARBA" id="ARBA00023015"/>
    </source>
</evidence>
<feature type="binding site" evidence="7">
    <location>
        <position position="137"/>
    </location>
    <ligand>
        <name>Zn(2+)</name>
        <dbReference type="ChEBI" id="CHEBI:29105"/>
    </ligand>
</feature>
<proteinExistence type="inferred from homology"/>
<dbReference type="AlphaFoldDB" id="A0AAU9DBZ5"/>
<dbReference type="Proteomes" id="UP001321804">
    <property type="component" value="Chromosome"/>
</dbReference>
<feature type="binding site" evidence="7">
    <location>
        <position position="97"/>
    </location>
    <ligand>
        <name>Zn(2+)</name>
        <dbReference type="ChEBI" id="CHEBI:29105"/>
    </ligand>
</feature>
<dbReference type="GO" id="GO:0003700">
    <property type="term" value="F:DNA-binding transcription factor activity"/>
    <property type="evidence" value="ECO:0007669"/>
    <property type="project" value="InterPro"/>
</dbReference>
<keyword evidence="3 7" id="KW-0862">Zinc</keyword>
<feature type="binding site" evidence="7">
    <location>
        <position position="100"/>
    </location>
    <ligand>
        <name>Zn(2+)</name>
        <dbReference type="ChEBI" id="CHEBI:29105"/>
    </ligand>
</feature>
<keyword evidence="7" id="KW-0479">Metal-binding</keyword>
<dbReference type="KEGG" id="xak:KIMC2_18470"/>
<evidence type="ECO:0000256" key="2">
    <source>
        <dbReference type="ARBA" id="ARBA00022491"/>
    </source>
</evidence>
<dbReference type="InterPro" id="IPR043135">
    <property type="entry name" value="Fur_C"/>
</dbReference>
<evidence type="ECO:0000256" key="6">
    <source>
        <dbReference type="ARBA" id="ARBA00023163"/>
    </source>
</evidence>
<evidence type="ECO:0000256" key="7">
    <source>
        <dbReference type="PIRSR" id="PIRSR602481-1"/>
    </source>
</evidence>
<dbReference type="Gene3D" id="1.10.10.10">
    <property type="entry name" value="Winged helix-like DNA-binding domain superfamily/Winged helix DNA-binding domain"/>
    <property type="match status" value="1"/>
</dbReference>
<dbReference type="CDD" id="cd07153">
    <property type="entry name" value="Fur_like"/>
    <property type="match status" value="1"/>
</dbReference>
<protein>
    <submittedName>
        <fullName evidence="8">Transcriptional repressor</fullName>
    </submittedName>
</protein>
<keyword evidence="5" id="KW-0238">DNA-binding</keyword>
<evidence type="ECO:0000256" key="5">
    <source>
        <dbReference type="ARBA" id="ARBA00023125"/>
    </source>
</evidence>
<accession>A0AAU9DBZ5</accession>
<gene>
    <name evidence="8" type="primary">fur</name>
    <name evidence="8" type="ORF">KIMC2_18470</name>
</gene>
<dbReference type="InterPro" id="IPR036388">
    <property type="entry name" value="WH-like_DNA-bd_sf"/>
</dbReference>
<dbReference type="PANTHER" id="PTHR33202:SF8">
    <property type="entry name" value="PEROXIDE-RESPONSIVE REPRESSOR PERR"/>
    <property type="match status" value="1"/>
</dbReference>
<keyword evidence="2" id="KW-0678">Repressor</keyword>
<comment type="cofactor">
    <cofactor evidence="7">
        <name>Zn(2+)</name>
        <dbReference type="ChEBI" id="CHEBI:29105"/>
    </cofactor>
    <text evidence="7">Binds 1 zinc ion per subunit.</text>
</comment>
<dbReference type="PANTHER" id="PTHR33202">
    <property type="entry name" value="ZINC UPTAKE REGULATION PROTEIN"/>
    <property type="match status" value="1"/>
</dbReference>
<dbReference type="InterPro" id="IPR002481">
    <property type="entry name" value="FUR"/>
</dbReference>
<dbReference type="GO" id="GO:0000976">
    <property type="term" value="F:transcription cis-regulatory region binding"/>
    <property type="evidence" value="ECO:0007669"/>
    <property type="project" value="TreeGrafter"/>
</dbReference>
<dbReference type="GO" id="GO:1900376">
    <property type="term" value="P:regulation of secondary metabolite biosynthetic process"/>
    <property type="evidence" value="ECO:0007669"/>
    <property type="project" value="TreeGrafter"/>
</dbReference>
<organism evidence="8 9">
    <name type="scientific">Xylocopilactobacillus apis</name>
    <dbReference type="NCBI Taxonomy" id="2932183"/>
    <lineage>
        <taxon>Bacteria</taxon>
        <taxon>Bacillati</taxon>
        <taxon>Bacillota</taxon>
        <taxon>Bacilli</taxon>
        <taxon>Lactobacillales</taxon>
        <taxon>Lactobacillaceae</taxon>
        <taxon>Xylocopilactobacillus</taxon>
    </lineage>
</organism>
<dbReference type="RefSeq" id="WP_317696251.1">
    <property type="nucleotide sequence ID" value="NZ_AP026801.1"/>
</dbReference>
<dbReference type="Gene3D" id="3.30.1490.190">
    <property type="match status" value="1"/>
</dbReference>
<keyword evidence="6" id="KW-0804">Transcription</keyword>
<name>A0AAU9DBZ5_9LACO</name>
<evidence type="ECO:0000256" key="1">
    <source>
        <dbReference type="ARBA" id="ARBA00007957"/>
    </source>
</evidence>
<keyword evidence="4" id="KW-0805">Transcription regulation</keyword>
<feature type="binding site" evidence="7">
    <location>
        <position position="140"/>
    </location>
    <ligand>
        <name>Zn(2+)</name>
        <dbReference type="ChEBI" id="CHEBI:29105"/>
    </ligand>
</feature>
<dbReference type="Pfam" id="PF01475">
    <property type="entry name" value="FUR"/>
    <property type="match status" value="1"/>
</dbReference>
<sequence length="149" mass="16814">MSDSSFENALSSFKASGAKITQQRKIILKYLVDSHTHPTAKKIYDDLKESQSEISLATVYNTLDALIKTKLVIDIEDKQTGQHHFDFFGSPHYHIICDNCGKIVDGHNLDFNELVQNARNESSFLIKGIHVEVHGLCPDCQALKKQDRI</sequence>
<evidence type="ECO:0000256" key="3">
    <source>
        <dbReference type="ARBA" id="ARBA00022833"/>
    </source>
</evidence>
<dbReference type="GO" id="GO:0045892">
    <property type="term" value="P:negative regulation of DNA-templated transcription"/>
    <property type="evidence" value="ECO:0007669"/>
    <property type="project" value="TreeGrafter"/>
</dbReference>
<evidence type="ECO:0000313" key="9">
    <source>
        <dbReference type="Proteomes" id="UP001321804"/>
    </source>
</evidence>
<keyword evidence="9" id="KW-1185">Reference proteome</keyword>
<dbReference type="InterPro" id="IPR036390">
    <property type="entry name" value="WH_DNA-bd_sf"/>
</dbReference>
<reference evidence="8 9" key="1">
    <citation type="journal article" date="2023" name="Microbiol. Spectr.">
        <title>Symbiosis of Carpenter Bees with Uncharacterized Lactic Acid Bacteria Showing NAD Auxotrophy.</title>
        <authorList>
            <person name="Kawasaki S."/>
            <person name="Ozawa K."/>
            <person name="Mori T."/>
            <person name="Yamamoto A."/>
            <person name="Ito M."/>
            <person name="Ohkuma M."/>
            <person name="Sakamoto M."/>
            <person name="Matsutani M."/>
        </authorList>
    </citation>
    <scope>NUCLEOTIDE SEQUENCE [LARGE SCALE GENOMIC DNA]</scope>
    <source>
        <strain evidence="8 9">KimC2</strain>
    </source>
</reference>
<evidence type="ECO:0000313" key="8">
    <source>
        <dbReference type="EMBL" id="BDR57285.1"/>
    </source>
</evidence>